<evidence type="ECO:0000313" key="1">
    <source>
        <dbReference type="EMBL" id="KAJ8551123.1"/>
    </source>
</evidence>
<dbReference type="PANTHER" id="PTHR31631">
    <property type="entry name" value="PROTEIN NETWORKED 2D"/>
    <property type="match status" value="1"/>
</dbReference>
<accession>A0A9Q1RB01</accession>
<evidence type="ECO:0000313" key="2">
    <source>
        <dbReference type="Proteomes" id="UP001152561"/>
    </source>
</evidence>
<reference evidence="2" key="1">
    <citation type="journal article" date="2023" name="Proc. Natl. Acad. Sci. U.S.A.">
        <title>Genomic and structural basis for evolution of tropane alkaloid biosynthesis.</title>
        <authorList>
            <person name="Wanga Y.-J."/>
            <person name="Taina T."/>
            <person name="Yua J.-Y."/>
            <person name="Lia J."/>
            <person name="Xua B."/>
            <person name="Chenc J."/>
            <person name="D'Auriad J.C."/>
            <person name="Huanga J.-P."/>
            <person name="Huanga S.-X."/>
        </authorList>
    </citation>
    <scope>NUCLEOTIDE SEQUENCE [LARGE SCALE GENOMIC DNA]</scope>
    <source>
        <strain evidence="2">cv. KIB-2019</strain>
    </source>
</reference>
<dbReference type="Proteomes" id="UP001152561">
    <property type="component" value="Unassembled WGS sequence"/>
</dbReference>
<keyword evidence="2" id="KW-1185">Reference proteome</keyword>
<dbReference type="AlphaFoldDB" id="A0A9Q1RB01"/>
<comment type="caution">
    <text evidence="1">The sequence shown here is derived from an EMBL/GenBank/DDBJ whole genome shotgun (WGS) entry which is preliminary data.</text>
</comment>
<dbReference type="OrthoDB" id="1924020at2759"/>
<sequence>MAGSKPPRALAERFDHLSRDLQTANRTIATVYPERVQLAMEDEDGEQFLASLGPPKESNEPSKTLPVAPKLSFPKVPSFAKRNAKPSRLMSKKGLIKFNVDDATVAARPSSGLKKPEALQEIDKLQKDILAL</sequence>
<dbReference type="EMBL" id="JAJAGQ010000010">
    <property type="protein sequence ID" value="KAJ8551123.1"/>
    <property type="molecule type" value="Genomic_DNA"/>
</dbReference>
<protein>
    <submittedName>
        <fullName evidence="1">Uncharacterized protein</fullName>
    </submittedName>
</protein>
<gene>
    <name evidence="1" type="ORF">K7X08_000493</name>
</gene>
<organism evidence="1 2">
    <name type="scientific">Anisodus acutangulus</name>
    <dbReference type="NCBI Taxonomy" id="402998"/>
    <lineage>
        <taxon>Eukaryota</taxon>
        <taxon>Viridiplantae</taxon>
        <taxon>Streptophyta</taxon>
        <taxon>Embryophyta</taxon>
        <taxon>Tracheophyta</taxon>
        <taxon>Spermatophyta</taxon>
        <taxon>Magnoliopsida</taxon>
        <taxon>eudicotyledons</taxon>
        <taxon>Gunneridae</taxon>
        <taxon>Pentapetalae</taxon>
        <taxon>asterids</taxon>
        <taxon>lamiids</taxon>
        <taxon>Solanales</taxon>
        <taxon>Solanaceae</taxon>
        <taxon>Solanoideae</taxon>
        <taxon>Hyoscyameae</taxon>
        <taxon>Anisodus</taxon>
    </lineage>
</organism>
<name>A0A9Q1RB01_9SOLA</name>
<dbReference type="PANTHER" id="PTHR31631:SF3">
    <property type="entry name" value="PROTEIN NETWORKED 2B"/>
    <property type="match status" value="1"/>
</dbReference>
<proteinExistence type="predicted"/>